<name>A0A1M7ZKV5_9HYPH</name>
<organism evidence="9 10">
    <name type="scientific">Pseudoxanthobacter soli DSM 19599</name>
    <dbReference type="NCBI Taxonomy" id="1123029"/>
    <lineage>
        <taxon>Bacteria</taxon>
        <taxon>Pseudomonadati</taxon>
        <taxon>Pseudomonadota</taxon>
        <taxon>Alphaproteobacteria</taxon>
        <taxon>Hyphomicrobiales</taxon>
        <taxon>Segnochrobactraceae</taxon>
        <taxon>Pseudoxanthobacter</taxon>
    </lineage>
</organism>
<dbReference type="InterPro" id="IPR015168">
    <property type="entry name" value="SsuA/THI5"/>
</dbReference>
<keyword evidence="3" id="KW-0813">Transport</keyword>
<dbReference type="PANTHER" id="PTHR30024">
    <property type="entry name" value="ALIPHATIC SULFONATES-BINDING PROTEIN-RELATED"/>
    <property type="match status" value="1"/>
</dbReference>
<dbReference type="GO" id="GO:0016020">
    <property type="term" value="C:membrane"/>
    <property type="evidence" value="ECO:0007669"/>
    <property type="project" value="InterPro"/>
</dbReference>
<comment type="subcellular location">
    <subcellularLocation>
        <location evidence="1">Periplasm</location>
    </subcellularLocation>
</comment>
<keyword evidence="4 7" id="KW-0732">Signal</keyword>
<evidence type="ECO:0000256" key="4">
    <source>
        <dbReference type="ARBA" id="ARBA00022729"/>
    </source>
</evidence>
<accession>A0A1M7ZKV5</accession>
<evidence type="ECO:0000256" key="6">
    <source>
        <dbReference type="ARBA" id="ARBA00070228"/>
    </source>
</evidence>
<proteinExistence type="inferred from homology"/>
<evidence type="ECO:0000256" key="2">
    <source>
        <dbReference type="ARBA" id="ARBA00010742"/>
    </source>
</evidence>
<evidence type="ECO:0000256" key="3">
    <source>
        <dbReference type="ARBA" id="ARBA00022448"/>
    </source>
</evidence>
<dbReference type="EMBL" id="FRXO01000004">
    <property type="protein sequence ID" value="SHO65442.1"/>
    <property type="molecule type" value="Genomic_DNA"/>
</dbReference>
<evidence type="ECO:0000313" key="9">
    <source>
        <dbReference type="EMBL" id="SHO65442.1"/>
    </source>
</evidence>
<feature type="signal peptide" evidence="7">
    <location>
        <begin position="1"/>
        <end position="25"/>
    </location>
</feature>
<evidence type="ECO:0000256" key="7">
    <source>
        <dbReference type="SAM" id="SignalP"/>
    </source>
</evidence>
<protein>
    <recommendedName>
        <fullName evidence="6">Putative aliphatic sulfonates-binding protein</fullName>
    </recommendedName>
</protein>
<dbReference type="FunFam" id="3.40.190.10:FF:000050">
    <property type="entry name" value="Sulfonate ABC transporter substrate-binding protein"/>
    <property type="match status" value="1"/>
</dbReference>
<dbReference type="AlphaFoldDB" id="A0A1M7ZKV5"/>
<dbReference type="RefSeq" id="WP_073628398.1">
    <property type="nucleotide sequence ID" value="NZ_FRXO01000004.1"/>
</dbReference>
<feature type="chain" id="PRO_5012997795" description="Putative aliphatic sulfonates-binding protein" evidence="7">
    <location>
        <begin position="26"/>
        <end position="318"/>
    </location>
</feature>
<dbReference type="OrthoDB" id="7374754at2"/>
<dbReference type="InterPro" id="IPR001638">
    <property type="entry name" value="Solute-binding_3/MltF_N"/>
</dbReference>
<feature type="domain" description="Solute-binding protein family 3/N-terminal" evidence="8">
    <location>
        <begin position="31"/>
        <end position="251"/>
    </location>
</feature>
<evidence type="ECO:0000259" key="8">
    <source>
        <dbReference type="SMART" id="SM00062"/>
    </source>
</evidence>
<dbReference type="SUPFAM" id="SSF53850">
    <property type="entry name" value="Periplasmic binding protein-like II"/>
    <property type="match status" value="1"/>
</dbReference>
<comment type="function">
    <text evidence="5">Part of a binding-protein-dependent transport system for aliphatic sulfonates. Putative binding protein.</text>
</comment>
<dbReference type="Gene3D" id="3.40.190.10">
    <property type="entry name" value="Periplasmic binding protein-like II"/>
    <property type="match status" value="2"/>
</dbReference>
<dbReference type="SMART" id="SM00062">
    <property type="entry name" value="PBPb"/>
    <property type="match status" value="1"/>
</dbReference>
<evidence type="ECO:0000256" key="5">
    <source>
        <dbReference type="ARBA" id="ARBA00055538"/>
    </source>
</evidence>
<dbReference type="GO" id="GO:0042626">
    <property type="term" value="F:ATPase-coupled transmembrane transporter activity"/>
    <property type="evidence" value="ECO:0007669"/>
    <property type="project" value="InterPro"/>
</dbReference>
<dbReference type="STRING" id="1123029.SAMN02745172_02087"/>
<dbReference type="GO" id="GO:0042597">
    <property type="term" value="C:periplasmic space"/>
    <property type="evidence" value="ECO:0007669"/>
    <property type="project" value="UniProtKB-SubCell"/>
</dbReference>
<keyword evidence="10" id="KW-1185">Reference proteome</keyword>
<sequence>MRLKHGLMGALLVAVAAMSSVAATAAEPLKEIRLGFQKTSLPVIAQQQKLVEKSFEKDGVAVRWVEFAAGPPLVEALNVGSIDLGWTGDAPPIFGQAAGANFVYVAALPSNGAGEAIFVKPDSPIKTLADLKGKKVGVTKGSSAQNLLAAALEKAGVPYAEITPVYLSPADAGAAFASDKIDAWAVWDPFFAIAETRFHPRVLTTTKAELNVNTYFLANKTFAAEHPAAVTTVIDDLKAAAAWADANRDKVAEALHEVTGVPLEAQTIAANRQVFGIYPLTPEIIAEQQKTADRFASLGLIPKKIVVTEAVWTPPSGN</sequence>
<evidence type="ECO:0000256" key="1">
    <source>
        <dbReference type="ARBA" id="ARBA00004418"/>
    </source>
</evidence>
<dbReference type="CDD" id="cd13557">
    <property type="entry name" value="PBP2_SsuA"/>
    <property type="match status" value="1"/>
</dbReference>
<dbReference type="Pfam" id="PF09084">
    <property type="entry name" value="NMT1"/>
    <property type="match status" value="1"/>
</dbReference>
<dbReference type="NCBIfam" id="TIGR01728">
    <property type="entry name" value="SsuA_fam"/>
    <property type="match status" value="1"/>
</dbReference>
<dbReference type="InterPro" id="IPR010067">
    <property type="entry name" value="ABC_SsuA_sub-bd"/>
</dbReference>
<reference evidence="9 10" key="1">
    <citation type="submission" date="2016-12" db="EMBL/GenBank/DDBJ databases">
        <authorList>
            <person name="Song W.-J."/>
            <person name="Kurnit D.M."/>
        </authorList>
    </citation>
    <scope>NUCLEOTIDE SEQUENCE [LARGE SCALE GENOMIC DNA]</scope>
    <source>
        <strain evidence="9 10">DSM 19599</strain>
    </source>
</reference>
<dbReference type="PANTHER" id="PTHR30024:SF42">
    <property type="entry name" value="ALIPHATIC SULFONATES-BINDING PROTEIN-RELATED"/>
    <property type="match status" value="1"/>
</dbReference>
<dbReference type="Proteomes" id="UP000186406">
    <property type="component" value="Unassembled WGS sequence"/>
</dbReference>
<evidence type="ECO:0000313" key="10">
    <source>
        <dbReference type="Proteomes" id="UP000186406"/>
    </source>
</evidence>
<gene>
    <name evidence="9" type="ORF">SAMN02745172_02087</name>
</gene>
<comment type="similarity">
    <text evidence="2">Belongs to the bacterial solute-binding protein SsuA/TauA family.</text>
</comment>